<name>A0AAV3YIE1_9GAST</name>
<keyword evidence="2" id="KW-0677">Repeat</keyword>
<dbReference type="SMART" id="SM01337">
    <property type="entry name" value="APC10"/>
    <property type="match status" value="1"/>
</dbReference>
<keyword evidence="6" id="KW-1185">Reference proteome</keyword>
<dbReference type="PROSITE" id="PS51284">
    <property type="entry name" value="DOC"/>
    <property type="match status" value="1"/>
</dbReference>
<reference evidence="5 6" key="1">
    <citation type="journal article" date="2021" name="Elife">
        <title>Chloroplast acquisition without the gene transfer in kleptoplastic sea slugs, Plakobranchus ocellatus.</title>
        <authorList>
            <person name="Maeda T."/>
            <person name="Takahashi S."/>
            <person name="Yoshida T."/>
            <person name="Shimamura S."/>
            <person name="Takaki Y."/>
            <person name="Nagai Y."/>
            <person name="Toyoda A."/>
            <person name="Suzuki Y."/>
            <person name="Arimoto A."/>
            <person name="Ishii H."/>
            <person name="Satoh N."/>
            <person name="Nishiyama T."/>
            <person name="Hasebe M."/>
            <person name="Maruyama T."/>
            <person name="Minagawa J."/>
            <person name="Obokata J."/>
            <person name="Shigenobu S."/>
        </authorList>
    </citation>
    <scope>NUCLEOTIDE SEQUENCE [LARGE SCALE GENOMIC DNA]</scope>
</reference>
<dbReference type="Gene3D" id="2.60.120.260">
    <property type="entry name" value="Galactose-binding domain-like"/>
    <property type="match status" value="1"/>
</dbReference>
<dbReference type="InterPro" id="IPR004939">
    <property type="entry name" value="APC_su10/DOC_dom"/>
</dbReference>
<evidence type="ECO:0000256" key="3">
    <source>
        <dbReference type="SAM" id="MobiDB-lite"/>
    </source>
</evidence>
<accession>A0AAV3YIE1</accession>
<keyword evidence="1" id="KW-0479">Metal-binding</keyword>
<feature type="region of interest" description="Disordered" evidence="3">
    <location>
        <begin position="1568"/>
        <end position="1608"/>
    </location>
</feature>
<feature type="region of interest" description="Disordered" evidence="3">
    <location>
        <begin position="1449"/>
        <end position="1509"/>
    </location>
</feature>
<feature type="compositionally biased region" description="Low complexity" evidence="3">
    <location>
        <begin position="249"/>
        <end position="262"/>
    </location>
</feature>
<comment type="caution">
    <text evidence="5">The sequence shown here is derived from an EMBL/GenBank/DDBJ whole genome shotgun (WGS) entry which is preliminary data.</text>
</comment>
<feature type="region of interest" description="Disordered" evidence="3">
    <location>
        <begin position="1329"/>
        <end position="1397"/>
    </location>
</feature>
<dbReference type="GO" id="GO:0007411">
    <property type="term" value="P:axon guidance"/>
    <property type="evidence" value="ECO:0007669"/>
    <property type="project" value="TreeGrafter"/>
</dbReference>
<evidence type="ECO:0000259" key="4">
    <source>
        <dbReference type="PROSITE" id="PS51284"/>
    </source>
</evidence>
<dbReference type="GO" id="GO:0008582">
    <property type="term" value="P:regulation of synaptic assembly at neuromuscular junction"/>
    <property type="evidence" value="ECO:0007669"/>
    <property type="project" value="TreeGrafter"/>
</dbReference>
<feature type="region of interest" description="Disordered" evidence="3">
    <location>
        <begin position="1274"/>
        <end position="1317"/>
    </location>
</feature>
<organism evidence="5 6">
    <name type="scientific">Plakobranchus ocellatus</name>
    <dbReference type="NCBI Taxonomy" id="259542"/>
    <lineage>
        <taxon>Eukaryota</taxon>
        <taxon>Metazoa</taxon>
        <taxon>Spiralia</taxon>
        <taxon>Lophotrochozoa</taxon>
        <taxon>Mollusca</taxon>
        <taxon>Gastropoda</taxon>
        <taxon>Heterobranchia</taxon>
        <taxon>Euthyneura</taxon>
        <taxon>Panpulmonata</taxon>
        <taxon>Sacoglossa</taxon>
        <taxon>Placobranchoidea</taxon>
        <taxon>Plakobranchidae</taxon>
        <taxon>Plakobranchus</taxon>
    </lineage>
</organism>
<dbReference type="GO" id="GO:0005886">
    <property type="term" value="C:plasma membrane"/>
    <property type="evidence" value="ECO:0007669"/>
    <property type="project" value="TreeGrafter"/>
</dbReference>
<dbReference type="Proteomes" id="UP000735302">
    <property type="component" value="Unassembled WGS sequence"/>
</dbReference>
<dbReference type="Pfam" id="PF08005">
    <property type="entry name" value="PHR"/>
    <property type="match status" value="1"/>
</dbReference>
<feature type="region of interest" description="Disordered" evidence="3">
    <location>
        <begin position="2263"/>
        <end position="2287"/>
    </location>
</feature>
<dbReference type="InterPro" id="IPR008979">
    <property type="entry name" value="Galactose-bd-like_sf"/>
</dbReference>
<gene>
    <name evidence="5" type="ORF">PoB_000864300</name>
</gene>
<dbReference type="InterPro" id="IPR012983">
    <property type="entry name" value="PHR"/>
</dbReference>
<dbReference type="EMBL" id="BLXT01000976">
    <property type="protein sequence ID" value="GFN82137.1"/>
    <property type="molecule type" value="Genomic_DNA"/>
</dbReference>
<dbReference type="InterPro" id="IPR038648">
    <property type="entry name" value="PHR_sf"/>
</dbReference>
<feature type="compositionally biased region" description="Basic and acidic residues" evidence="3">
    <location>
        <begin position="1581"/>
        <end position="1595"/>
    </location>
</feature>
<feature type="region of interest" description="Disordered" evidence="3">
    <location>
        <begin position="1969"/>
        <end position="2005"/>
    </location>
</feature>
<feature type="compositionally biased region" description="Basic and acidic residues" evidence="3">
    <location>
        <begin position="1190"/>
        <end position="1200"/>
    </location>
</feature>
<protein>
    <submittedName>
        <fullName evidence="5">Myc binding protein 2</fullName>
    </submittedName>
</protein>
<dbReference type="PANTHER" id="PTHR45943:SF1">
    <property type="entry name" value="E3 UBIQUITIN-PROTEIN LIGASE MYCBP2"/>
    <property type="match status" value="1"/>
</dbReference>
<dbReference type="SUPFAM" id="SSF49785">
    <property type="entry name" value="Galactose-binding domain-like"/>
    <property type="match status" value="1"/>
</dbReference>
<feature type="region of interest" description="Disordered" evidence="3">
    <location>
        <begin position="2047"/>
        <end position="2086"/>
    </location>
</feature>
<feature type="compositionally biased region" description="Basic and acidic residues" evidence="3">
    <location>
        <begin position="1208"/>
        <end position="1220"/>
    </location>
</feature>
<feature type="compositionally biased region" description="Low complexity" evidence="3">
    <location>
        <begin position="1344"/>
        <end position="1366"/>
    </location>
</feature>
<dbReference type="GO" id="GO:0046872">
    <property type="term" value="F:metal ion binding"/>
    <property type="evidence" value="ECO:0007669"/>
    <property type="project" value="UniProtKB-KW"/>
</dbReference>
<feature type="domain" description="DOC" evidence="4">
    <location>
        <begin position="2380"/>
        <end position="2510"/>
    </location>
</feature>
<evidence type="ECO:0000313" key="6">
    <source>
        <dbReference type="Proteomes" id="UP000735302"/>
    </source>
</evidence>
<dbReference type="PANTHER" id="PTHR45943">
    <property type="entry name" value="E3 UBIQUITIN-PROTEIN LIGASE MYCBP2"/>
    <property type="match status" value="1"/>
</dbReference>
<evidence type="ECO:0000313" key="5">
    <source>
        <dbReference type="EMBL" id="GFN82137.1"/>
    </source>
</evidence>
<feature type="compositionally biased region" description="Polar residues" evidence="3">
    <location>
        <begin position="1121"/>
        <end position="1133"/>
    </location>
</feature>
<feature type="compositionally biased region" description="Gly residues" evidence="3">
    <location>
        <begin position="1913"/>
        <end position="1930"/>
    </location>
</feature>
<evidence type="ECO:0000256" key="1">
    <source>
        <dbReference type="ARBA" id="ARBA00022723"/>
    </source>
</evidence>
<dbReference type="GO" id="GO:0061630">
    <property type="term" value="F:ubiquitin protein ligase activity"/>
    <property type="evidence" value="ECO:0007669"/>
    <property type="project" value="TreeGrafter"/>
</dbReference>
<dbReference type="InterPro" id="IPR014756">
    <property type="entry name" value="Ig_E-set"/>
</dbReference>
<dbReference type="GO" id="GO:0005634">
    <property type="term" value="C:nucleus"/>
    <property type="evidence" value="ECO:0007669"/>
    <property type="project" value="TreeGrafter"/>
</dbReference>
<dbReference type="SUPFAM" id="SSF81296">
    <property type="entry name" value="E set domains"/>
    <property type="match status" value="1"/>
</dbReference>
<feature type="compositionally biased region" description="Basic and acidic residues" evidence="3">
    <location>
        <begin position="2277"/>
        <end position="2287"/>
    </location>
</feature>
<dbReference type="Gene3D" id="1.10.10.2360">
    <property type="match status" value="1"/>
</dbReference>
<evidence type="ECO:0000256" key="2">
    <source>
        <dbReference type="ARBA" id="ARBA00022737"/>
    </source>
</evidence>
<feature type="compositionally biased region" description="Low complexity" evidence="3">
    <location>
        <begin position="2047"/>
        <end position="2062"/>
    </location>
</feature>
<feature type="region of interest" description="Disordered" evidence="3">
    <location>
        <begin position="1748"/>
        <end position="1774"/>
    </location>
</feature>
<feature type="region of interest" description="Disordered" evidence="3">
    <location>
        <begin position="1901"/>
        <end position="1933"/>
    </location>
</feature>
<dbReference type="Gene3D" id="2.60.120.820">
    <property type="entry name" value="PHR domain"/>
    <property type="match status" value="1"/>
</dbReference>
<feature type="compositionally biased region" description="Basic residues" evidence="3">
    <location>
        <begin position="1903"/>
        <end position="1912"/>
    </location>
</feature>
<feature type="region of interest" description="Disordered" evidence="3">
    <location>
        <begin position="238"/>
        <end position="270"/>
    </location>
</feature>
<proteinExistence type="predicted"/>
<feature type="region of interest" description="Disordered" evidence="3">
    <location>
        <begin position="1109"/>
        <end position="1262"/>
    </location>
</feature>
<feature type="compositionally biased region" description="Acidic residues" evidence="3">
    <location>
        <begin position="2264"/>
        <end position="2276"/>
    </location>
</feature>
<sequence>MAENSDGQKQGAKSESWIPIETAKGTYSQEDCMNDIAEIKFDRPVPLKDNQKYAVLLKNSGQRTVHGDSGITKVRCTDGTVFTFTSCVQSINGTNIIRGQIPQILYYSTPQEGEPQTANSRNLMELLARRNAIDICGAVSHMATDLLHRAHSHSAESVGELLGTSHLFSSLLPLALAYAGPVAVQDPRCAVQVLYLVQEILPAVSGLTRHMVPAMQTMSTSAMPGLAAAGSSGLSNGNTGGTIAGPMEGSTSSTGGSTIGSGPAAADVTGAGTTSQHYALVESEHPYKPATVVSYKVEFPRSVRWMVVEFDSQCATAQPEDSLQLYVPAMYSHFSAQGSGESGAAGGGQQLQQMSEGPKVVTMTTSFTESETSKMTLWPVLKKFYGTTEWPKSAVLLPGNEVVFSLETASDYLKDEKASFFGFKCSLVGYEWGVRPEESILMLEREMAFLGGMCCSALMKRDIPLPSATMEEVDEDIEVIEEGAMIVFQNHSSLLEKGFALSQSPTIYQALEGNLPISWQSNEHSFLKDFVMCTPGTSGGRLARWLQPDSYLDPKQCEIKCNRDDLKCSWPVVVTVYTKDQYGQLVNVPNLKLEVRAIPIDQQKIGDEMKKMRKTASNRSIEVSDMTYGGHLPPVLDTPYEPTVKDKNIKFHAITVMKAYENYSFEELRLASPAIPRPSENMLVRANKDGTYTASWTPGCVGFYNIIMIIDGTQSGTGLKVEVKEPPQGAPPPAVVKKTQPPKLRRFVAKYSAGLRVRVSPTLQSEQIGVVPPNCTISFVDSTTNDDGIWLRLSRASLAEYCPSDEGGSVGSEGWCLQYNQHLGKTLLVAVETPKPSGYHQSLHGSPTRSSHPQVGAAAADAEGIAGARPRRSSSQAGVGLFFKDSPVSKGPGQYMVVKCGSSGHNIRARPSLKAAPIGMITKGKKIRAVEDIMNSDGVWIRLSEESAHKYCQSQLATEAWSLVRGGRDDTQYMQHESEFPFGSQGQDPFSFRSLPPQSQQGFQFAQKAAEYAVNFPGFFPPQEAFSKSKSMPSSAFNFGGLTGFQPKVPLPRFGEPLPTPEDYEGPDFPSPPALAVNEYNDIEDDESLEEAMLADRLLRLRQRSGSIPNPFISVPPLPTHQVSSHQRSLSTRKASDPGLGRLSLKDNKDIPPELQGVPVNELVKALGESRANGNGPTPQPSPPSTPKKGSREASPKSKAESLGSPRNVRDSSVTKEDLYKTPPSSPVVQKKQRAPLQKVDSFENSGTPTPPSTPLVQHTSNSEATFQHQVRIHPSTAGFREEPSLRPNSSSDPPPFSKPVEHAVHTGGGDQKGNIATRVIETKTLLKSAAMPRPSGDADCQVSSLVRPSASKSSSLASDTTTSCAVYRSEVTTRLKSPPPPLPVQDDRPEQNVDPSDMQIGGASGGFIAAATSAGVVGGGGAAAGACTSEGSEFTDFGEGMGSTTPYKSNMFTIGTASPRDDIQRASPKAGRKDRNRSGRSKRERAVSPSSHDFGPAHRSRSSSTSKILERGVSCGAVKEALSPAAAECLRTVFAAFMWHEGIVHDAMACASFLKFHPDLTKEMSKFVKEKKQQSGGSSEPRRQRHATESSKDHSAHRRKDNINESRVRFNLEPQYSDADQADSSLIAVDGIRPRSASAKTPPSIYQELPIKPLLCESKSEGADADAKLWSGYSGGLAKRQVERHKSEGGSAKFHELVQMAAQSPRGEQETQLPKTLQHLVHFWEELSESVVHVMSQDVVPPSPAMAARLKHHERREKDKDREKKMKKKKGVKPAPLALMDGAARPEAANLQLRAQGLFGPGMFVGPAGGDIGIGAAIGAVALGEETYCELCQGMFPHPVTYHMRQAHPGCGKHASGRGYNAGGKFGDGWAGKCGEGGIGECSWYLMCEKCRERYMREKKYKDKRRGKKGKGGIMGGASGAGGGAGGSSGLKQQNLMAPMEAHHVLKNNAQFLLELASASGLSLPKHITNKSHRPLSLPHRSSAPSSEAMMSLPSVSERASSDPDPFPAVPFQYLNLHNADNSDSAFAENYFVDADERVLFSRSGSMSIAPSSSSQRFQLPPQRPRLPTEPRHSPLARSGSLGQDMRPFSQLLPVLKHENTRAMLEKQPMTKSAGTSPEMEQDSHKKTFHRSVSEYGTENEVDGNDFVFQRAVSVSSRRRNNSGSVTDGGVSLLKHPSVAMTRLIQAVEKRNGGHTLHRPVMEFIVQRHDLEGLQLAMKQALRKAMCRVFALQAINWLVRSVVQQVCLHDLLWFFVDSLSPSNDDEGDGLDDEPEEGKKKDAKKDMEDVPICDHPMSDIIVAGKAAAQLPETFHNLLQTISDVMMLLPMGSALQQMAVRCYCLQFMQSDHQFLHESHVFSNLSRILSKSEEEPEDTVLDLSMTKRLVSAYDAVSHKVICLKDLTSVIELKASSRQAMIGSLTDTSTETFWESGDEDRNKIKVLTLTCRGNAVPSVVYVHVDNIRDIENKVSTITFNSGTSADDMKKIKLVSFKFFMWFHYCSPLMSEMR</sequence>